<dbReference type="EMBL" id="ADNJ02000001">
    <property type="protein sequence ID" value="KHO11640.1"/>
    <property type="molecule type" value="Genomic_DNA"/>
</dbReference>
<dbReference type="AlphaFoldDB" id="A0A0B2XG43"/>
<sequence>MLKLTAYGVFASFLIDNVQPIPVTSVTLVAGLTINIEQQALDLSLIDLLQAFGMTLPAPRDTVSKMVVNKRGNAEDFREEAYTRAGTMTYPERQSNANTEDFREEVYTRAGTVAYPKVVEGRSIDVYSSLLIRDNLT</sequence>
<comment type="caution">
    <text evidence="1">The sequence shown here is derived from an EMBL/GenBank/DDBJ whole genome shotgun (WGS) entry which is preliminary data.</text>
</comment>
<evidence type="ECO:0000313" key="1">
    <source>
        <dbReference type="EMBL" id="KHO11640.1"/>
    </source>
</evidence>
<dbReference type="Proteomes" id="UP000002498">
    <property type="component" value="Unassembled WGS sequence"/>
</dbReference>
<accession>A0A0B2XG43</accession>
<name>A0A0B2XG43_METRA</name>
<protein>
    <submittedName>
        <fullName evidence="1">FAD-binding, type 2</fullName>
    </submittedName>
</protein>
<dbReference type="RefSeq" id="XP_011410604.1">
    <property type="nucleotide sequence ID" value="XM_011412302.1"/>
</dbReference>
<evidence type="ECO:0000313" key="2">
    <source>
        <dbReference type="Proteomes" id="UP000002498"/>
    </source>
</evidence>
<reference evidence="1 2" key="2">
    <citation type="journal article" date="2014" name="Proc. Natl. Acad. Sci. U.S.A.">
        <title>Trajectory and genomic determinants of fungal-pathogen speciation and host adaptation.</title>
        <authorList>
            <person name="Hu X."/>
            <person name="Xiao G."/>
            <person name="Zheng P."/>
            <person name="Shang Y."/>
            <person name="Su Y."/>
            <person name="Zhang X."/>
            <person name="Liu X."/>
            <person name="Zhan S."/>
            <person name="St Leger R.J."/>
            <person name="Wang C."/>
        </authorList>
    </citation>
    <scope>GENOME REANNOTATION</scope>
    <source>
        <strain evidence="2">ARSEF 23 / ATCC MYA-3075</strain>
    </source>
</reference>
<dbReference type="OrthoDB" id="3687641at2759"/>
<reference evidence="1 2" key="1">
    <citation type="journal article" date="2011" name="PLoS Genet.">
        <title>Genome sequencing and comparative transcriptomics of the model entomopathogenic fungi Metarhizium anisopliae and M. acridum.</title>
        <authorList>
            <person name="Gao Q."/>
            <person name="Jin K."/>
            <person name="Ying S.H."/>
            <person name="Zhang Y."/>
            <person name="Xiao G."/>
            <person name="Shang Y."/>
            <person name="Duan Z."/>
            <person name="Hu X."/>
            <person name="Xie X.Q."/>
            <person name="Zhou G."/>
            <person name="Peng G."/>
            <person name="Luo Z."/>
            <person name="Huang W."/>
            <person name="Wang B."/>
            <person name="Fang W."/>
            <person name="Wang S."/>
            <person name="Zhong Y."/>
            <person name="Ma L.J."/>
            <person name="St Leger R.J."/>
            <person name="Zhao G.P."/>
            <person name="Pei Y."/>
            <person name="Feng M.G."/>
            <person name="Xia Y."/>
            <person name="Wang C."/>
        </authorList>
    </citation>
    <scope>NUCLEOTIDE SEQUENCE [LARGE SCALE GENOMIC DNA]</scope>
    <source>
        <strain evidence="2">ARSEF 23 / ATCC MYA-3075</strain>
    </source>
</reference>
<dbReference type="HOGENOM" id="CLU_1865585_0_0_1"/>
<gene>
    <name evidence="1" type="ORF">MAA_10584</name>
</gene>
<organism evidence="1 2">
    <name type="scientific">Metarhizium robertsii (strain ARSEF 23 / ATCC MYA-3075)</name>
    <name type="common">Metarhizium anisopliae (strain ARSEF 23)</name>
    <dbReference type="NCBI Taxonomy" id="655844"/>
    <lineage>
        <taxon>Eukaryota</taxon>
        <taxon>Fungi</taxon>
        <taxon>Dikarya</taxon>
        <taxon>Ascomycota</taxon>
        <taxon>Pezizomycotina</taxon>
        <taxon>Sordariomycetes</taxon>
        <taxon>Hypocreomycetidae</taxon>
        <taxon>Hypocreales</taxon>
        <taxon>Clavicipitaceae</taxon>
        <taxon>Metarhizium</taxon>
    </lineage>
</organism>
<proteinExistence type="predicted"/>
<keyword evidence="2" id="KW-1185">Reference proteome</keyword>
<dbReference type="GeneID" id="19264870"/>
<dbReference type="KEGG" id="maj:MAA_10584"/>